<dbReference type="AlphaFoldDB" id="A0A1H6BQH5"/>
<keyword evidence="4" id="KW-0804">Transcription</keyword>
<proteinExistence type="predicted"/>
<dbReference type="InterPro" id="IPR003012">
    <property type="entry name" value="Tet_transcr_reg_TetR"/>
</dbReference>
<dbReference type="InterPro" id="IPR009057">
    <property type="entry name" value="Homeodomain-like_sf"/>
</dbReference>
<dbReference type="GO" id="GO:0000976">
    <property type="term" value="F:transcription cis-regulatory region binding"/>
    <property type="evidence" value="ECO:0007669"/>
    <property type="project" value="TreeGrafter"/>
</dbReference>
<dbReference type="PANTHER" id="PTHR30055">
    <property type="entry name" value="HTH-TYPE TRANSCRIPTIONAL REGULATOR RUTR"/>
    <property type="match status" value="1"/>
</dbReference>
<name>A0A1H6BQH5_9ACTN</name>
<dbReference type="GO" id="GO:0003700">
    <property type="term" value="F:DNA-binding transcription factor activity"/>
    <property type="evidence" value="ECO:0007669"/>
    <property type="project" value="TreeGrafter"/>
</dbReference>
<feature type="DNA-binding region" description="H-T-H motif" evidence="5">
    <location>
        <begin position="32"/>
        <end position="51"/>
    </location>
</feature>
<evidence type="ECO:0000256" key="3">
    <source>
        <dbReference type="ARBA" id="ARBA00023125"/>
    </source>
</evidence>
<evidence type="ECO:0000313" key="7">
    <source>
        <dbReference type="EMBL" id="SEG62958.1"/>
    </source>
</evidence>
<dbReference type="PRINTS" id="PR00455">
    <property type="entry name" value="HTHTETR"/>
</dbReference>
<accession>A0A1H6BQH5</accession>
<dbReference type="PANTHER" id="PTHR30055:SF151">
    <property type="entry name" value="TRANSCRIPTIONAL REGULATORY PROTEIN"/>
    <property type="match status" value="1"/>
</dbReference>
<dbReference type="GO" id="GO:0046677">
    <property type="term" value="P:response to antibiotic"/>
    <property type="evidence" value="ECO:0007669"/>
    <property type="project" value="InterPro"/>
</dbReference>
<dbReference type="SUPFAM" id="SSF48498">
    <property type="entry name" value="Tetracyclin repressor-like, C-terminal domain"/>
    <property type="match status" value="1"/>
</dbReference>
<dbReference type="SUPFAM" id="SSF46689">
    <property type="entry name" value="Homeodomain-like"/>
    <property type="match status" value="1"/>
</dbReference>
<gene>
    <name evidence="7" type="ORF">SAMN05444920_103566</name>
</gene>
<dbReference type="PRINTS" id="PR00400">
    <property type="entry name" value="TETREPRESSOR"/>
</dbReference>
<reference evidence="7 8" key="1">
    <citation type="submission" date="2016-10" db="EMBL/GenBank/DDBJ databases">
        <authorList>
            <person name="de Groot N.N."/>
        </authorList>
    </citation>
    <scope>NUCLEOTIDE SEQUENCE [LARGE SCALE GENOMIC DNA]</scope>
    <source>
        <strain evidence="7 8">CGMCC 4.7037</strain>
    </source>
</reference>
<dbReference type="InterPro" id="IPR001647">
    <property type="entry name" value="HTH_TetR"/>
</dbReference>
<dbReference type="Proteomes" id="UP000236732">
    <property type="component" value="Unassembled WGS sequence"/>
</dbReference>
<evidence type="ECO:0000256" key="5">
    <source>
        <dbReference type="PROSITE-ProRule" id="PRU00335"/>
    </source>
</evidence>
<dbReference type="InterPro" id="IPR004111">
    <property type="entry name" value="Repressor_TetR_C"/>
</dbReference>
<organism evidence="7 8">
    <name type="scientific">Nonomuraea solani</name>
    <dbReference type="NCBI Taxonomy" id="1144553"/>
    <lineage>
        <taxon>Bacteria</taxon>
        <taxon>Bacillati</taxon>
        <taxon>Actinomycetota</taxon>
        <taxon>Actinomycetes</taxon>
        <taxon>Streptosporangiales</taxon>
        <taxon>Streptosporangiaceae</taxon>
        <taxon>Nonomuraea</taxon>
    </lineage>
</organism>
<feature type="domain" description="HTH tetR-type" evidence="6">
    <location>
        <begin position="9"/>
        <end position="69"/>
    </location>
</feature>
<protein>
    <submittedName>
        <fullName evidence="7">Regulatory protein, tetR family</fullName>
    </submittedName>
</protein>
<dbReference type="Gene3D" id="1.10.357.10">
    <property type="entry name" value="Tetracycline Repressor, domain 2"/>
    <property type="match status" value="1"/>
</dbReference>
<keyword evidence="3 5" id="KW-0238">DNA-binding</keyword>
<keyword evidence="2" id="KW-0805">Transcription regulation</keyword>
<sequence length="213" mass="23586">MTDRRPWGSLERAQIIDAAIELARKEGVEALTIRRLAAEVGASRMGLYRHVADKEALLDLVANEVAMRQVIPDEALSGPWEERLRRLAHSMRDVLRQYPGLVDRVMSRANAGPGGVRIADTIADIFAAADLDDVAAARYFLIFVDLVFGRVQRELQGDPTTPRRNAELFVAAEASRDAERLKALLPSLRAVTPDEIFDAELDMVISAIRATAR</sequence>
<dbReference type="EMBL" id="FNVT01000003">
    <property type="protein sequence ID" value="SEG62958.1"/>
    <property type="molecule type" value="Genomic_DNA"/>
</dbReference>
<evidence type="ECO:0000313" key="8">
    <source>
        <dbReference type="Proteomes" id="UP000236732"/>
    </source>
</evidence>
<keyword evidence="1" id="KW-0678">Repressor</keyword>
<dbReference type="Pfam" id="PF00440">
    <property type="entry name" value="TetR_N"/>
    <property type="match status" value="1"/>
</dbReference>
<dbReference type="RefSeq" id="WP_160150273.1">
    <property type="nucleotide sequence ID" value="NZ_FNVT01000003.1"/>
</dbReference>
<evidence type="ECO:0000256" key="4">
    <source>
        <dbReference type="ARBA" id="ARBA00023163"/>
    </source>
</evidence>
<evidence type="ECO:0000256" key="2">
    <source>
        <dbReference type="ARBA" id="ARBA00023015"/>
    </source>
</evidence>
<dbReference type="Gene3D" id="1.10.10.60">
    <property type="entry name" value="Homeodomain-like"/>
    <property type="match status" value="1"/>
</dbReference>
<dbReference type="OrthoDB" id="2570341at2"/>
<keyword evidence="8" id="KW-1185">Reference proteome</keyword>
<dbReference type="PROSITE" id="PS50977">
    <property type="entry name" value="HTH_TETR_2"/>
    <property type="match status" value="1"/>
</dbReference>
<dbReference type="InterPro" id="IPR050109">
    <property type="entry name" value="HTH-type_TetR-like_transc_reg"/>
</dbReference>
<dbReference type="Pfam" id="PF02909">
    <property type="entry name" value="TetR_C_1"/>
    <property type="match status" value="1"/>
</dbReference>
<dbReference type="InterPro" id="IPR036271">
    <property type="entry name" value="Tet_transcr_reg_TetR-rel_C_sf"/>
</dbReference>
<evidence type="ECO:0000256" key="1">
    <source>
        <dbReference type="ARBA" id="ARBA00022491"/>
    </source>
</evidence>
<evidence type="ECO:0000259" key="6">
    <source>
        <dbReference type="PROSITE" id="PS50977"/>
    </source>
</evidence>
<dbReference type="GO" id="GO:0045892">
    <property type="term" value="P:negative regulation of DNA-templated transcription"/>
    <property type="evidence" value="ECO:0007669"/>
    <property type="project" value="InterPro"/>
</dbReference>